<keyword evidence="2" id="KW-0238">DNA-binding</keyword>
<feature type="region of interest" description="Disordered" evidence="5">
    <location>
        <begin position="1"/>
        <end position="32"/>
    </location>
</feature>
<dbReference type="Gene3D" id="4.10.240.10">
    <property type="entry name" value="Zn(2)-C6 fungal-type DNA-binding domain"/>
    <property type="match status" value="1"/>
</dbReference>
<evidence type="ECO:0000256" key="5">
    <source>
        <dbReference type="SAM" id="MobiDB-lite"/>
    </source>
</evidence>
<keyword evidence="4" id="KW-0539">Nucleus</keyword>
<keyword evidence="8" id="KW-1185">Reference proteome</keyword>
<gene>
    <name evidence="7" type="ORF">PV10_00980</name>
</gene>
<dbReference type="SUPFAM" id="SSF57701">
    <property type="entry name" value="Zn2/Cys6 DNA-binding domain"/>
    <property type="match status" value="1"/>
</dbReference>
<dbReference type="RefSeq" id="XP_016228777.1">
    <property type="nucleotide sequence ID" value="XM_016365128.1"/>
</dbReference>
<evidence type="ECO:0000256" key="1">
    <source>
        <dbReference type="ARBA" id="ARBA00023015"/>
    </source>
</evidence>
<dbReference type="EMBL" id="KN847520">
    <property type="protein sequence ID" value="KIV97203.1"/>
    <property type="molecule type" value="Genomic_DNA"/>
</dbReference>
<feature type="region of interest" description="Disordered" evidence="5">
    <location>
        <begin position="304"/>
        <end position="323"/>
    </location>
</feature>
<evidence type="ECO:0000256" key="4">
    <source>
        <dbReference type="ARBA" id="ARBA00023242"/>
    </source>
</evidence>
<dbReference type="InterPro" id="IPR021833">
    <property type="entry name" value="DUF3425"/>
</dbReference>
<dbReference type="InterPro" id="IPR053187">
    <property type="entry name" value="Notoamide_regulator"/>
</dbReference>
<keyword evidence="1" id="KW-0805">Transcription regulation</keyword>
<organism evidence="7 8">
    <name type="scientific">Exophiala mesophila</name>
    <name type="common">Black yeast-like fungus</name>
    <dbReference type="NCBI Taxonomy" id="212818"/>
    <lineage>
        <taxon>Eukaryota</taxon>
        <taxon>Fungi</taxon>
        <taxon>Dikarya</taxon>
        <taxon>Ascomycota</taxon>
        <taxon>Pezizomycotina</taxon>
        <taxon>Eurotiomycetes</taxon>
        <taxon>Chaetothyriomycetidae</taxon>
        <taxon>Chaetothyriales</taxon>
        <taxon>Herpotrichiellaceae</taxon>
        <taxon>Exophiala</taxon>
    </lineage>
</organism>
<reference evidence="7 8" key="1">
    <citation type="submission" date="2015-01" db="EMBL/GenBank/DDBJ databases">
        <title>The Genome Sequence of Exophiala mesophila CBS40295.</title>
        <authorList>
            <consortium name="The Broad Institute Genomics Platform"/>
            <person name="Cuomo C."/>
            <person name="de Hoog S."/>
            <person name="Gorbushina A."/>
            <person name="Stielow B."/>
            <person name="Teixiera M."/>
            <person name="Abouelleil A."/>
            <person name="Chapman S.B."/>
            <person name="Priest M."/>
            <person name="Young S.K."/>
            <person name="Wortman J."/>
            <person name="Nusbaum C."/>
            <person name="Birren B."/>
        </authorList>
    </citation>
    <scope>NUCLEOTIDE SEQUENCE [LARGE SCALE GENOMIC DNA]</scope>
    <source>
        <strain evidence="7 8">CBS 40295</strain>
    </source>
</reference>
<dbReference type="OrthoDB" id="4356994at2759"/>
<keyword evidence="3" id="KW-0804">Transcription</keyword>
<dbReference type="Pfam" id="PF11905">
    <property type="entry name" value="DUF3425"/>
    <property type="match status" value="1"/>
</dbReference>
<evidence type="ECO:0000259" key="6">
    <source>
        <dbReference type="PROSITE" id="PS50048"/>
    </source>
</evidence>
<feature type="region of interest" description="Disordered" evidence="5">
    <location>
        <begin position="227"/>
        <end position="246"/>
    </location>
</feature>
<dbReference type="GO" id="GO:0008270">
    <property type="term" value="F:zinc ion binding"/>
    <property type="evidence" value="ECO:0007669"/>
    <property type="project" value="InterPro"/>
</dbReference>
<dbReference type="PROSITE" id="PS00463">
    <property type="entry name" value="ZN2_CY6_FUNGAL_1"/>
    <property type="match status" value="1"/>
</dbReference>
<feature type="region of interest" description="Disordered" evidence="5">
    <location>
        <begin position="180"/>
        <end position="199"/>
    </location>
</feature>
<evidence type="ECO:0000256" key="3">
    <source>
        <dbReference type="ARBA" id="ARBA00023163"/>
    </source>
</evidence>
<name>A0A0D2AE75_EXOME</name>
<dbReference type="AlphaFoldDB" id="A0A0D2AE75"/>
<accession>A0A0D2AE75</accession>
<feature type="compositionally biased region" description="Basic and acidic residues" evidence="5">
    <location>
        <begin position="180"/>
        <end position="194"/>
    </location>
</feature>
<evidence type="ECO:0000313" key="8">
    <source>
        <dbReference type="Proteomes" id="UP000054302"/>
    </source>
</evidence>
<dbReference type="Pfam" id="PF00172">
    <property type="entry name" value="Zn_clus"/>
    <property type="match status" value="1"/>
</dbReference>
<dbReference type="PROSITE" id="PS50048">
    <property type="entry name" value="ZN2_CY6_FUNGAL_2"/>
    <property type="match status" value="1"/>
</dbReference>
<dbReference type="SMART" id="SM00066">
    <property type="entry name" value="GAL4"/>
    <property type="match status" value="1"/>
</dbReference>
<feature type="region of interest" description="Disordered" evidence="5">
    <location>
        <begin position="129"/>
        <end position="172"/>
    </location>
</feature>
<dbReference type="VEuPathDB" id="FungiDB:PV10_00980"/>
<dbReference type="InterPro" id="IPR001138">
    <property type="entry name" value="Zn2Cys6_DnaBD"/>
</dbReference>
<dbReference type="PANTHER" id="PTHR47256:SF1">
    <property type="entry name" value="ZN(II)2CYS6 TRANSCRIPTION FACTOR (EUROFUNG)"/>
    <property type="match status" value="1"/>
</dbReference>
<dbReference type="GeneID" id="27318825"/>
<dbReference type="HOGENOM" id="CLU_031808_0_0_1"/>
<dbReference type="Proteomes" id="UP000054302">
    <property type="component" value="Unassembled WGS sequence"/>
</dbReference>
<dbReference type="InterPro" id="IPR036864">
    <property type="entry name" value="Zn2-C6_fun-type_DNA-bd_sf"/>
</dbReference>
<dbReference type="GO" id="GO:0000981">
    <property type="term" value="F:DNA-binding transcription factor activity, RNA polymerase II-specific"/>
    <property type="evidence" value="ECO:0007669"/>
    <property type="project" value="InterPro"/>
</dbReference>
<sequence>MPSQSQARPLKPAQGDQPPKPTSSKKRQSNARISAACEACKKRKTKCTGGPPPCQLCESLNTECIIDLSLDMRRRAALQRTIDESKSFQDGLNDLIDGIRDGPQSEELVRFIRDGATNEDILEASQRLQSLRTSDEPGQDSKMNLDDGGSSSQSGPRPALGATKFHSDPTSVSTEFAAKESHLHYQTHEPIKSEESEEGSPQLWAFLEKLKAATMPEAERMLHGFAKSQASDSLSPPDRNPTLPGQSNHFASVATAPTYVERATWHPALHLRSQDQEMDSPERPSLGGTFQRRFSTDTGISFMNREGVPSLGAPSLGAMTGDRGQDKDEFKFATHSDMMKELKDSAAPLLPYVEMSNIPAQSPFIASSWDLSITREDGITNLRIPVHLVQPLLVPDDSYLSNMYTDYVRGARFMIQQGTPVSQLLGSTAHIPVDLFFRNREPNDPWDCASWACEIWRSFVEVDGRVRLASVMCLTLMMRWVLSPTLANYQKIPDMMKPTPSQRMIPHIAAIETIPIGPIRDAVIFQLRDWLSELIKASWSVNWPHGTDAAVEQDPLTGLKRLSNDFIDHASRYENWSVGNSFIEAFPELSGRIRVHD</sequence>
<evidence type="ECO:0000313" key="7">
    <source>
        <dbReference type="EMBL" id="KIV97203.1"/>
    </source>
</evidence>
<dbReference type="PANTHER" id="PTHR47256">
    <property type="entry name" value="ZN(II)2CYS6 TRANSCRIPTION FACTOR (EUROFUNG)-RELATED"/>
    <property type="match status" value="1"/>
</dbReference>
<dbReference type="GO" id="GO:0003677">
    <property type="term" value="F:DNA binding"/>
    <property type="evidence" value="ECO:0007669"/>
    <property type="project" value="UniProtKB-KW"/>
</dbReference>
<dbReference type="CDD" id="cd00067">
    <property type="entry name" value="GAL4"/>
    <property type="match status" value="1"/>
</dbReference>
<feature type="domain" description="Zn(2)-C6 fungal-type" evidence="6">
    <location>
        <begin position="36"/>
        <end position="66"/>
    </location>
</feature>
<evidence type="ECO:0000256" key="2">
    <source>
        <dbReference type="ARBA" id="ARBA00023125"/>
    </source>
</evidence>
<dbReference type="OMA" id="WKINARN"/>
<proteinExistence type="predicted"/>
<dbReference type="STRING" id="212818.A0A0D2AE75"/>
<protein>
    <recommendedName>
        <fullName evidence="6">Zn(2)-C6 fungal-type domain-containing protein</fullName>
    </recommendedName>
</protein>